<comment type="caution">
    <text evidence="1">The sequence shown here is derived from an EMBL/GenBank/DDBJ whole genome shotgun (WGS) entry which is preliminary data.</text>
</comment>
<protein>
    <submittedName>
        <fullName evidence="1">Uncharacterized protein</fullName>
    </submittedName>
</protein>
<keyword evidence="2" id="KW-1185">Reference proteome</keyword>
<name>A0ABD3Q2F3_9STRA</name>
<gene>
    <name evidence="1" type="ORF">ACHAWO_010940</name>
</gene>
<dbReference type="Proteomes" id="UP001530400">
    <property type="component" value="Unassembled WGS sequence"/>
</dbReference>
<proteinExistence type="predicted"/>
<reference evidence="1 2" key="1">
    <citation type="submission" date="2024-10" db="EMBL/GenBank/DDBJ databases">
        <title>Updated reference genomes for cyclostephanoid diatoms.</title>
        <authorList>
            <person name="Roberts W.R."/>
            <person name="Alverson A.J."/>
        </authorList>
    </citation>
    <scope>NUCLEOTIDE SEQUENCE [LARGE SCALE GENOMIC DNA]</scope>
    <source>
        <strain evidence="1 2">AJA010-31</strain>
    </source>
</reference>
<dbReference type="EMBL" id="JALLPJ020000371">
    <property type="protein sequence ID" value="KAL3794089.1"/>
    <property type="molecule type" value="Genomic_DNA"/>
</dbReference>
<organism evidence="1 2">
    <name type="scientific">Cyclotella atomus</name>
    <dbReference type="NCBI Taxonomy" id="382360"/>
    <lineage>
        <taxon>Eukaryota</taxon>
        <taxon>Sar</taxon>
        <taxon>Stramenopiles</taxon>
        <taxon>Ochrophyta</taxon>
        <taxon>Bacillariophyta</taxon>
        <taxon>Coscinodiscophyceae</taxon>
        <taxon>Thalassiosirophycidae</taxon>
        <taxon>Stephanodiscales</taxon>
        <taxon>Stephanodiscaceae</taxon>
        <taxon>Cyclotella</taxon>
    </lineage>
</organism>
<accession>A0ABD3Q2F3</accession>
<dbReference type="AlphaFoldDB" id="A0ABD3Q2F3"/>
<evidence type="ECO:0000313" key="1">
    <source>
        <dbReference type="EMBL" id="KAL3794089.1"/>
    </source>
</evidence>
<sequence>MQLMDVNEEEDDDNEQECLIDFDTSMRVIHFLSTFAIFKLYILGDVDGNGKLYPVIPYHRLTFNYHRANNDLSRLIDMISFGYQCGTLPTTLQVKGLHCPRIGEHCWRACECWPVKSVVDFEHDGSSSLLTRVGKFHSLDVCVGRNEIVELLEERPGGVEAVSTSNTLDKILCRCNRTFIGFNEHKNLWLVTMSQSTMRDLLGAHQSGLIYTEHPWEKFVLLHSAQKCLDECGLGYRDALFPGHKDLVNEFLPYFAERFNSRALLECLHLVEDMITTHTQQIFDSGLVAELVKGLDFDPPYDDDYTPEERTRRRALKPVP</sequence>
<evidence type="ECO:0000313" key="2">
    <source>
        <dbReference type="Proteomes" id="UP001530400"/>
    </source>
</evidence>